<evidence type="ECO:0000256" key="2">
    <source>
        <dbReference type="ARBA" id="ARBA00005689"/>
    </source>
</evidence>
<feature type="compositionally biased region" description="Basic and acidic residues" evidence="12">
    <location>
        <begin position="9"/>
        <end position="20"/>
    </location>
</feature>
<evidence type="ECO:0000256" key="12">
    <source>
        <dbReference type="SAM" id="MobiDB-lite"/>
    </source>
</evidence>
<evidence type="ECO:0000256" key="6">
    <source>
        <dbReference type="ARBA" id="ARBA00022605"/>
    </source>
</evidence>
<gene>
    <name evidence="15" type="ORF">AB0E65_01200</name>
</gene>
<evidence type="ECO:0000256" key="4">
    <source>
        <dbReference type="ARBA" id="ARBA00012847"/>
    </source>
</evidence>
<dbReference type="EC" id="1.5.1.7" evidence="4"/>
<dbReference type="Proteomes" id="UP001550850">
    <property type="component" value="Unassembled WGS sequence"/>
</dbReference>
<evidence type="ECO:0000259" key="13">
    <source>
        <dbReference type="SMART" id="SM01002"/>
    </source>
</evidence>
<dbReference type="InterPro" id="IPR027281">
    <property type="entry name" value="Lys1"/>
</dbReference>
<dbReference type="RefSeq" id="WP_108953667.1">
    <property type="nucleotide sequence ID" value="NZ_BEVZ01000003.1"/>
</dbReference>
<keyword evidence="6" id="KW-0028">Amino-acid biosynthesis</keyword>
<dbReference type="Gene3D" id="3.40.50.720">
    <property type="entry name" value="NAD(P)-binding Rossmann-like Domain"/>
    <property type="match status" value="2"/>
</dbReference>
<evidence type="ECO:0000256" key="8">
    <source>
        <dbReference type="ARBA" id="ARBA00023027"/>
    </source>
</evidence>
<feature type="domain" description="Alanine dehydrogenase/pyridine nucleotide transhydrogenase N-terminal" evidence="14">
    <location>
        <begin position="8"/>
        <end position="142"/>
    </location>
</feature>
<dbReference type="EMBL" id="JBEZUR010000001">
    <property type="protein sequence ID" value="MEU3552848.1"/>
    <property type="molecule type" value="Genomic_DNA"/>
</dbReference>
<dbReference type="SUPFAM" id="SSF52283">
    <property type="entry name" value="Formate/glycerate dehydrogenase catalytic domain-like"/>
    <property type="match status" value="1"/>
</dbReference>
<keyword evidence="9" id="KW-1015">Disulfide bond</keyword>
<comment type="similarity">
    <text evidence="2">Belongs to the AlaDH/PNT family.</text>
</comment>
<dbReference type="CDD" id="cd12188">
    <property type="entry name" value="SDH"/>
    <property type="match status" value="1"/>
</dbReference>
<evidence type="ECO:0000256" key="3">
    <source>
        <dbReference type="ARBA" id="ARBA00011245"/>
    </source>
</evidence>
<organism evidence="15 16">
    <name type="scientific">Streptomyces fragilis</name>
    <dbReference type="NCBI Taxonomy" id="67301"/>
    <lineage>
        <taxon>Bacteria</taxon>
        <taxon>Bacillati</taxon>
        <taxon>Actinomycetota</taxon>
        <taxon>Actinomycetes</taxon>
        <taxon>Kitasatosporales</taxon>
        <taxon>Streptomycetaceae</taxon>
        <taxon>Streptomyces</taxon>
    </lineage>
</organism>
<keyword evidence="8" id="KW-0520">NAD</keyword>
<dbReference type="SUPFAM" id="SSF51735">
    <property type="entry name" value="NAD(P)-binding Rossmann-fold domains"/>
    <property type="match status" value="1"/>
</dbReference>
<dbReference type="InterPro" id="IPR051168">
    <property type="entry name" value="AASS"/>
</dbReference>
<dbReference type="PANTHER" id="PTHR11133">
    <property type="entry name" value="SACCHAROPINE DEHYDROGENASE"/>
    <property type="match status" value="1"/>
</dbReference>
<feature type="domain" description="Alanine dehydrogenase/pyridine nucleotide transhydrogenase NAD(H)-binding" evidence="13">
    <location>
        <begin position="167"/>
        <end position="297"/>
    </location>
</feature>
<comment type="catalytic activity">
    <reaction evidence="11">
        <text>L-saccharopine + NAD(+) + H2O = L-lysine + 2-oxoglutarate + NADH + H(+)</text>
        <dbReference type="Rhea" id="RHEA:12440"/>
        <dbReference type="ChEBI" id="CHEBI:15377"/>
        <dbReference type="ChEBI" id="CHEBI:15378"/>
        <dbReference type="ChEBI" id="CHEBI:16810"/>
        <dbReference type="ChEBI" id="CHEBI:32551"/>
        <dbReference type="ChEBI" id="CHEBI:57540"/>
        <dbReference type="ChEBI" id="CHEBI:57945"/>
        <dbReference type="ChEBI" id="CHEBI:57951"/>
        <dbReference type="EC" id="1.5.1.7"/>
    </reaction>
</comment>
<dbReference type="InterPro" id="IPR007698">
    <property type="entry name" value="AlaDH/PNT_NAD(H)-bd"/>
</dbReference>
<proteinExistence type="inferred from homology"/>
<evidence type="ECO:0000256" key="9">
    <source>
        <dbReference type="ARBA" id="ARBA00023157"/>
    </source>
</evidence>
<reference evidence="15 16" key="1">
    <citation type="submission" date="2024-06" db="EMBL/GenBank/DDBJ databases">
        <title>The Natural Products Discovery Center: Release of the First 8490 Sequenced Strains for Exploring Actinobacteria Biosynthetic Diversity.</title>
        <authorList>
            <person name="Kalkreuter E."/>
            <person name="Kautsar S.A."/>
            <person name="Yang D."/>
            <person name="Bader C.D."/>
            <person name="Teijaro C.N."/>
            <person name="Fluegel L."/>
            <person name="Davis C.M."/>
            <person name="Simpson J.R."/>
            <person name="Lauterbach L."/>
            <person name="Steele A.D."/>
            <person name="Gui C."/>
            <person name="Meng S."/>
            <person name="Li G."/>
            <person name="Viehrig K."/>
            <person name="Ye F."/>
            <person name="Su P."/>
            <person name="Kiefer A.F."/>
            <person name="Nichols A."/>
            <person name="Cepeda A.J."/>
            <person name="Yan W."/>
            <person name="Fan B."/>
            <person name="Jiang Y."/>
            <person name="Adhikari A."/>
            <person name="Zheng C.-J."/>
            <person name="Schuster L."/>
            <person name="Cowan T.M."/>
            <person name="Smanski M.J."/>
            <person name="Chevrette M.G."/>
            <person name="De Carvalho L.P.S."/>
            <person name="Shen B."/>
        </authorList>
    </citation>
    <scope>NUCLEOTIDE SEQUENCE [LARGE SCALE GENOMIC DNA]</scope>
    <source>
        <strain evidence="15 16">NPDC038104</strain>
    </source>
</reference>
<dbReference type="PANTHER" id="PTHR11133:SF23">
    <property type="entry name" value="SACCHAROPINE DEHYDROGENASE [NAD(+), L-LYSINE-FORMING]"/>
    <property type="match status" value="1"/>
</dbReference>
<comment type="caution">
    <text evidence="15">The sequence shown here is derived from an EMBL/GenBank/DDBJ whole genome shotgun (WGS) entry which is preliminary data.</text>
</comment>
<evidence type="ECO:0000256" key="10">
    <source>
        <dbReference type="ARBA" id="ARBA00033228"/>
    </source>
</evidence>
<evidence type="ECO:0000313" key="16">
    <source>
        <dbReference type="Proteomes" id="UP001550850"/>
    </source>
</evidence>
<evidence type="ECO:0000313" key="15">
    <source>
        <dbReference type="EMBL" id="MEU3552848.1"/>
    </source>
</evidence>
<protein>
    <recommendedName>
        <fullName evidence="5">Saccharopine dehydrogenase [NAD(+), L-lysine-forming]</fullName>
        <ecNumber evidence="4">1.5.1.7</ecNumber>
    </recommendedName>
    <alternativeName>
        <fullName evidence="10">Lysine--2-oxoglutarate reductase</fullName>
    </alternativeName>
</protein>
<sequence>MPETPHLWMRHETRRSERRAPLVPEDAARLVRQGVAITVEESDRRVFPLEEYAAAGCRTVPAGSWTDAPGDAYVLGLKELPAEPARLEHRHIYFGHAYKGQDGAGELLDRFAAGGGALLDLEYLVDEDGRRLAAFGYWAGYVGAALALLHRRGMLKPPLRPLAKEELDALLREGADQDCRALVIGALGRCGRGACDALAAGGVEATRWDVEETRDLDRRALLGHDLLVNTVLTTRPVPPFLRREDLDTPGRRLSLVSDVTCDVTSQCNVLPVYDQVTDWDAPVRPLACDGPPAEVIAIDNLPSLLPAESSRAFSAELAPQLALLGGAGPAWRRALRSFETAAADNERESHVH</sequence>
<evidence type="ECO:0000256" key="5">
    <source>
        <dbReference type="ARBA" id="ARBA00021221"/>
    </source>
</evidence>
<dbReference type="SMART" id="SM01002">
    <property type="entry name" value="AlaDh_PNT_C"/>
    <property type="match status" value="1"/>
</dbReference>
<evidence type="ECO:0000256" key="7">
    <source>
        <dbReference type="ARBA" id="ARBA00023002"/>
    </source>
</evidence>
<evidence type="ECO:0000256" key="11">
    <source>
        <dbReference type="ARBA" id="ARBA00047860"/>
    </source>
</evidence>
<keyword evidence="16" id="KW-1185">Reference proteome</keyword>
<keyword evidence="7" id="KW-0560">Oxidoreductase</keyword>
<comment type="subunit">
    <text evidence="3">Monomer.</text>
</comment>
<dbReference type="InterPro" id="IPR007886">
    <property type="entry name" value="AlaDH/PNT_N"/>
</dbReference>
<dbReference type="InterPro" id="IPR036291">
    <property type="entry name" value="NAD(P)-bd_dom_sf"/>
</dbReference>
<feature type="region of interest" description="Disordered" evidence="12">
    <location>
        <begin position="1"/>
        <end position="20"/>
    </location>
</feature>
<dbReference type="PIRSF" id="PIRSF018250">
    <property type="entry name" value="Saccharopine_DH_Lys"/>
    <property type="match status" value="1"/>
</dbReference>
<comment type="pathway">
    <text evidence="1">Amino-acid biosynthesis; L-lysine biosynthesis via AAA pathway; L-lysine from L-alpha-aminoadipate (fungal route): step 3/3.</text>
</comment>
<name>A0ABV2YAU2_9ACTN</name>
<accession>A0ABV2YAU2</accession>
<dbReference type="SMART" id="SM01003">
    <property type="entry name" value="AlaDh_PNT_N"/>
    <property type="match status" value="1"/>
</dbReference>
<dbReference type="Pfam" id="PF05222">
    <property type="entry name" value="AlaDh_PNT_N"/>
    <property type="match status" value="1"/>
</dbReference>
<evidence type="ECO:0000256" key="1">
    <source>
        <dbReference type="ARBA" id="ARBA00004884"/>
    </source>
</evidence>
<evidence type="ECO:0000259" key="14">
    <source>
        <dbReference type="SMART" id="SM01003"/>
    </source>
</evidence>